<evidence type="ECO:0000256" key="11">
    <source>
        <dbReference type="PIRSR" id="PIRSR610300-51"/>
    </source>
</evidence>
<keyword evidence="8 12" id="KW-0560">Oxidoreductase</keyword>
<feature type="cross-link" description="3'-(S-cysteinyl)-tyrosine (Cys-Tyr)" evidence="10">
    <location>
        <begin position="124"/>
        <end position="212"/>
    </location>
</feature>
<dbReference type="Pfam" id="PF05995">
    <property type="entry name" value="CDO_I"/>
    <property type="match status" value="1"/>
</dbReference>
<dbReference type="FunFam" id="2.60.120.10:FF:000045">
    <property type="entry name" value="Cysteine dioxygenase 1"/>
    <property type="match status" value="1"/>
</dbReference>
<dbReference type="AlphaFoldDB" id="A0A1Q3FL70"/>
<evidence type="ECO:0000256" key="5">
    <source>
        <dbReference type="ARBA" id="ARBA00022723"/>
    </source>
</evidence>
<dbReference type="UniPathway" id="UPA00012">
    <property type="reaction ID" value="UER00537"/>
</dbReference>
<accession>A0A1Q3FL70</accession>
<protein>
    <recommendedName>
        <fullName evidence="4 12">Cysteine dioxygenase</fullName>
        <ecNumber evidence="4 12">1.13.11.20</ecNumber>
    </recommendedName>
</protein>
<evidence type="ECO:0000256" key="7">
    <source>
        <dbReference type="ARBA" id="ARBA00022964"/>
    </source>
</evidence>
<evidence type="ECO:0000256" key="10">
    <source>
        <dbReference type="PIRSR" id="PIRSR610300-50"/>
    </source>
</evidence>
<dbReference type="EC" id="1.13.11.20" evidence="4 12"/>
<evidence type="ECO:0000256" key="8">
    <source>
        <dbReference type="ARBA" id="ARBA00023002"/>
    </source>
</evidence>
<dbReference type="PANTHER" id="PTHR12918">
    <property type="entry name" value="CYSTEINE DIOXYGENASE"/>
    <property type="match status" value="1"/>
</dbReference>
<dbReference type="CDD" id="cd10548">
    <property type="entry name" value="cupin_CDO"/>
    <property type="match status" value="1"/>
</dbReference>
<keyword evidence="7 12" id="KW-0223">Dioxygenase</keyword>
<comment type="cofactor">
    <cofactor evidence="12">
        <name>Fe cation</name>
        <dbReference type="ChEBI" id="CHEBI:24875"/>
    </cofactor>
    <text evidence="12">Binds 1 Fe cation per subunit.</text>
</comment>
<sequence>MTSVMRIEDAEVATNQEQYLRDLTKTFTGIEKPLKDAPQCGTLTELIAELHKVFAEDRVNIEYVNHLMMSYKSNAAEWRKFAKFDRYRYTRNLVDAGNGKFNLMILCWNEGHFSAIHDHADSHCFMKMLKGELTEVRYAWPKDAANVDEDAAANIGGDPQSSTEQEYNGDELEEISRTTLETNGVCYINDKLGLHRVENPSHSDVAVSLHLYCPPFNTCSIFNKQTGKRTKCKVTFWSKYGKREEQTE</sequence>
<dbReference type="InterPro" id="IPR014710">
    <property type="entry name" value="RmlC-like_jellyroll"/>
</dbReference>
<comment type="pathway">
    <text evidence="2 12">Organosulfur biosynthesis; taurine biosynthesis; hypotaurine from L-cysteine: step 1/2.</text>
</comment>
<keyword evidence="6 10" id="KW-0883">Thioether bond</keyword>
<feature type="binding site" evidence="11">
    <location>
        <position position="117"/>
    </location>
    <ligand>
        <name>Fe cation</name>
        <dbReference type="ChEBI" id="CHEBI:24875"/>
        <note>catalytic</note>
    </ligand>
</feature>
<feature type="binding site" evidence="11">
    <location>
        <position position="119"/>
    </location>
    <ligand>
        <name>Fe cation</name>
        <dbReference type="ChEBI" id="CHEBI:24875"/>
        <note>catalytic</note>
    </ligand>
</feature>
<dbReference type="InterPro" id="IPR010300">
    <property type="entry name" value="CDO_1"/>
</dbReference>
<evidence type="ECO:0000256" key="2">
    <source>
        <dbReference type="ARBA" id="ARBA00004759"/>
    </source>
</evidence>
<dbReference type="EMBL" id="GFDL01006791">
    <property type="protein sequence ID" value="JAV28254.1"/>
    <property type="molecule type" value="Transcribed_RNA"/>
</dbReference>
<comment type="catalytic activity">
    <reaction evidence="1 12">
        <text>L-cysteine + O2 = 3-sulfino-L-alanine + H(+)</text>
        <dbReference type="Rhea" id="RHEA:20441"/>
        <dbReference type="ChEBI" id="CHEBI:15378"/>
        <dbReference type="ChEBI" id="CHEBI:15379"/>
        <dbReference type="ChEBI" id="CHEBI:35235"/>
        <dbReference type="ChEBI" id="CHEBI:61085"/>
        <dbReference type="EC" id="1.13.11.20"/>
    </reaction>
</comment>
<dbReference type="Gene3D" id="2.60.120.10">
    <property type="entry name" value="Jelly Rolls"/>
    <property type="match status" value="1"/>
</dbReference>
<feature type="binding site" evidence="11">
    <location>
        <position position="195"/>
    </location>
    <ligand>
        <name>Fe cation</name>
        <dbReference type="ChEBI" id="CHEBI:24875"/>
        <note>catalytic</note>
    </ligand>
</feature>
<keyword evidence="9 11" id="KW-0408">Iron</keyword>
<evidence type="ECO:0000256" key="6">
    <source>
        <dbReference type="ARBA" id="ARBA00022784"/>
    </source>
</evidence>
<name>A0A1Q3FL70_CULTA</name>
<proteinExistence type="inferred from homology"/>
<dbReference type="GO" id="GO:0008198">
    <property type="term" value="F:ferrous iron binding"/>
    <property type="evidence" value="ECO:0007669"/>
    <property type="project" value="UniProtKB-ARBA"/>
</dbReference>
<dbReference type="GO" id="GO:0019448">
    <property type="term" value="P:L-cysteine catabolic process"/>
    <property type="evidence" value="ECO:0007669"/>
    <property type="project" value="TreeGrafter"/>
</dbReference>
<comment type="similarity">
    <text evidence="3 12">Belongs to the cysteine dioxygenase family.</text>
</comment>
<evidence type="ECO:0000313" key="13">
    <source>
        <dbReference type="EMBL" id="JAV28254.1"/>
    </source>
</evidence>
<dbReference type="InterPro" id="IPR011051">
    <property type="entry name" value="RmlC_Cupin_sf"/>
</dbReference>
<keyword evidence="5 11" id="KW-0479">Metal-binding</keyword>
<dbReference type="SUPFAM" id="SSF51182">
    <property type="entry name" value="RmlC-like cupins"/>
    <property type="match status" value="1"/>
</dbReference>
<evidence type="ECO:0000256" key="4">
    <source>
        <dbReference type="ARBA" id="ARBA00013133"/>
    </source>
</evidence>
<organism evidence="13">
    <name type="scientific">Culex tarsalis</name>
    <name type="common">Encephalitis mosquito</name>
    <dbReference type="NCBI Taxonomy" id="7177"/>
    <lineage>
        <taxon>Eukaryota</taxon>
        <taxon>Metazoa</taxon>
        <taxon>Ecdysozoa</taxon>
        <taxon>Arthropoda</taxon>
        <taxon>Hexapoda</taxon>
        <taxon>Insecta</taxon>
        <taxon>Pterygota</taxon>
        <taxon>Neoptera</taxon>
        <taxon>Endopterygota</taxon>
        <taxon>Diptera</taxon>
        <taxon>Nematocera</taxon>
        <taxon>Culicoidea</taxon>
        <taxon>Culicidae</taxon>
        <taxon>Culicinae</taxon>
        <taxon>Culicini</taxon>
        <taxon>Culex</taxon>
        <taxon>Culex</taxon>
    </lineage>
</organism>
<evidence type="ECO:0000256" key="9">
    <source>
        <dbReference type="ARBA" id="ARBA00023004"/>
    </source>
</evidence>
<evidence type="ECO:0000256" key="12">
    <source>
        <dbReference type="RuleBase" id="RU366010"/>
    </source>
</evidence>
<dbReference type="PANTHER" id="PTHR12918:SF1">
    <property type="entry name" value="CYSTEINE DIOXYGENASE TYPE 1"/>
    <property type="match status" value="1"/>
</dbReference>
<evidence type="ECO:0000256" key="3">
    <source>
        <dbReference type="ARBA" id="ARBA00006622"/>
    </source>
</evidence>
<reference evidence="13" key="1">
    <citation type="submission" date="2017-01" db="EMBL/GenBank/DDBJ databases">
        <title>A deep insight into the sialotranscriptome of adult male and female Cluex tarsalis mosquitoes.</title>
        <authorList>
            <person name="Ribeiro J.M."/>
            <person name="Moreira F."/>
            <person name="Bernard K.A."/>
            <person name="Calvo E."/>
        </authorList>
    </citation>
    <scope>NUCLEOTIDE SEQUENCE</scope>
    <source>
        <strain evidence="13">Kern County</strain>
        <tissue evidence="13">Salivary glands</tissue>
    </source>
</reference>
<evidence type="ECO:0000256" key="1">
    <source>
        <dbReference type="ARBA" id="ARBA00000629"/>
    </source>
</evidence>
<dbReference type="GO" id="GO:0042412">
    <property type="term" value="P:taurine biosynthetic process"/>
    <property type="evidence" value="ECO:0007669"/>
    <property type="project" value="UniProtKB-UniRule"/>
</dbReference>
<dbReference type="GO" id="GO:0017172">
    <property type="term" value="F:cysteine dioxygenase activity"/>
    <property type="evidence" value="ECO:0007669"/>
    <property type="project" value="UniProtKB-UniRule"/>
</dbReference>